<comment type="caution">
    <text evidence="6">The sequence shown here is derived from an EMBL/GenBank/DDBJ whole genome shotgun (WGS) entry which is preliminary data.</text>
</comment>
<dbReference type="GO" id="GO:0005794">
    <property type="term" value="C:Golgi apparatus"/>
    <property type="evidence" value="ECO:0007669"/>
    <property type="project" value="TreeGrafter"/>
</dbReference>
<dbReference type="RefSeq" id="XP_020435753.1">
    <property type="nucleotide sequence ID" value="XM_020573681.1"/>
</dbReference>
<evidence type="ECO:0000256" key="2">
    <source>
        <dbReference type="ARBA" id="ARBA00015736"/>
    </source>
</evidence>
<dbReference type="Pfam" id="PF09742">
    <property type="entry name" value="Dymeclin"/>
    <property type="match status" value="1"/>
</dbReference>
<dbReference type="PANTHER" id="PTHR12895">
    <property type="entry name" value="DYMECLIN"/>
    <property type="match status" value="1"/>
</dbReference>
<organism evidence="6 7">
    <name type="scientific">Heterostelium pallidum (strain ATCC 26659 / Pp 5 / PN500)</name>
    <name type="common">Cellular slime mold</name>
    <name type="synonym">Polysphondylium pallidum</name>
    <dbReference type="NCBI Taxonomy" id="670386"/>
    <lineage>
        <taxon>Eukaryota</taxon>
        <taxon>Amoebozoa</taxon>
        <taxon>Evosea</taxon>
        <taxon>Eumycetozoa</taxon>
        <taxon>Dictyostelia</taxon>
        <taxon>Acytosteliales</taxon>
        <taxon>Acytosteliaceae</taxon>
        <taxon>Heterostelium</taxon>
    </lineage>
</organism>
<sequence>MGIGGSVISTESIAKTVGLSNQMNDELKVLVSQQSIPLEVEQFMETLLLSLNFSESSNHTYLSILLQDLSKQLVSLPSHYLINNNISNQNNNQNNNNNNNHQNIDTKLQIKILNQQQYLINYTILLQSFTRYFIENMVQLDLEDQFCGVDRSYKDLPFDLLTGIVNFLSLESKNLYNNVIYDKPRPSSSSSLFNSIGNAASFLLLIPWSAYRYFFPVDSSSHSGPLSDLSLLTLLSMIQYYYLPINPYRKITHSIQDADFSDLDKNTNISISMSKLYEVILQSPASNKNLLLLYYLLQENPYFFKYVQSRTDIDNLVLPMLQVLYSSFEEKPQQVYMILIIILILSQDTLFNANVHSLVIHQVLWYKERHLVDISLGGLLMVVLIKSIMLNLSKLRDVYLHTNCLAILANLSSNISHIHPYVSSRLVKLLEILSKRYMKLKRSSTQNQSSENLEISLTDINSDELQTHSDFLYIVLQIINNTLTYRATSNPHLIYSLLHQNEYLPGFINDDNLSELSTNILNILSFFTYELSLESSQDWSAEKILLFLETKSKQIAVPPLDQEGILRFKYEEESNSFEFITPYIWSLIYNFMGEKWDTKHLTLFQNKPSDIESTVKDISDKIKSNDLLSDDSNNNSPDFQSTINSI</sequence>
<accession>D3B2T8</accession>
<dbReference type="GO" id="GO:0007030">
    <property type="term" value="P:Golgi organization"/>
    <property type="evidence" value="ECO:0007669"/>
    <property type="project" value="TreeGrafter"/>
</dbReference>
<dbReference type="Proteomes" id="UP000001396">
    <property type="component" value="Unassembled WGS sequence"/>
</dbReference>
<evidence type="ECO:0000256" key="4">
    <source>
        <dbReference type="ARBA" id="ARBA00023288"/>
    </source>
</evidence>
<dbReference type="InParanoid" id="D3B2T8"/>
<keyword evidence="7" id="KW-1185">Reference proteome</keyword>
<dbReference type="GeneID" id="31358225"/>
<dbReference type="AlphaFoldDB" id="D3B2T8"/>
<name>D3B2T8_HETP5</name>
<feature type="region of interest" description="Disordered" evidence="5">
    <location>
        <begin position="626"/>
        <end position="646"/>
    </location>
</feature>
<evidence type="ECO:0000313" key="7">
    <source>
        <dbReference type="Proteomes" id="UP000001396"/>
    </source>
</evidence>
<dbReference type="EMBL" id="ADBJ01000010">
    <property type="protein sequence ID" value="EFA83636.1"/>
    <property type="molecule type" value="Genomic_DNA"/>
</dbReference>
<reference evidence="6 7" key="1">
    <citation type="journal article" date="2011" name="Genome Res.">
        <title>Phylogeny-wide analysis of social amoeba genomes highlights ancient origins for complex intercellular communication.</title>
        <authorList>
            <person name="Heidel A.J."/>
            <person name="Lawal H.M."/>
            <person name="Felder M."/>
            <person name="Schilde C."/>
            <person name="Helps N.R."/>
            <person name="Tunggal B."/>
            <person name="Rivero F."/>
            <person name="John U."/>
            <person name="Schleicher M."/>
            <person name="Eichinger L."/>
            <person name="Platzer M."/>
            <person name="Noegel A.A."/>
            <person name="Schaap P."/>
            <person name="Gloeckner G."/>
        </authorList>
    </citation>
    <scope>NUCLEOTIDE SEQUENCE [LARGE SCALE GENOMIC DNA]</scope>
    <source>
        <strain evidence="7">ATCC 26659 / Pp 5 / PN500</strain>
    </source>
</reference>
<dbReference type="FunCoup" id="D3B2T8">
    <property type="interactions" value="135"/>
</dbReference>
<keyword evidence="4" id="KW-0449">Lipoprotein</keyword>
<evidence type="ECO:0000313" key="6">
    <source>
        <dbReference type="EMBL" id="EFA83636.1"/>
    </source>
</evidence>
<evidence type="ECO:0000256" key="5">
    <source>
        <dbReference type="SAM" id="MobiDB-lite"/>
    </source>
</evidence>
<dbReference type="InterPro" id="IPR019142">
    <property type="entry name" value="Dymeclin"/>
</dbReference>
<dbReference type="OMA" id="NFVKRPR"/>
<dbReference type="PANTHER" id="PTHR12895:SF9">
    <property type="entry name" value="DYMECLIN"/>
    <property type="match status" value="1"/>
</dbReference>
<feature type="compositionally biased region" description="Low complexity" evidence="5">
    <location>
        <begin position="626"/>
        <end position="638"/>
    </location>
</feature>
<gene>
    <name evidence="6" type="ORF">PPL_02702</name>
</gene>
<proteinExistence type="inferred from homology"/>
<comment type="similarity">
    <text evidence="1">Belongs to the dymeclin family.</text>
</comment>
<evidence type="ECO:0000256" key="3">
    <source>
        <dbReference type="ARBA" id="ARBA00022707"/>
    </source>
</evidence>
<keyword evidence="3" id="KW-0519">Myristate</keyword>
<evidence type="ECO:0000256" key="1">
    <source>
        <dbReference type="ARBA" id="ARBA00010603"/>
    </source>
</evidence>
<protein>
    <recommendedName>
        <fullName evidence="2">Dymeclin</fullName>
    </recommendedName>
</protein>